<evidence type="ECO:0000313" key="2">
    <source>
        <dbReference type="Proteomes" id="UP000297540"/>
    </source>
</evidence>
<protein>
    <submittedName>
        <fullName evidence="1">Uncharacterized protein</fullName>
    </submittedName>
</protein>
<dbReference type="RefSeq" id="WP_133227307.1">
    <property type="nucleotide sequence ID" value="NZ_SOZE01000003.1"/>
</dbReference>
<organism evidence="1 2">
    <name type="scientific">Mucilaginibacter psychrotolerans</name>
    <dbReference type="NCBI Taxonomy" id="1524096"/>
    <lineage>
        <taxon>Bacteria</taxon>
        <taxon>Pseudomonadati</taxon>
        <taxon>Bacteroidota</taxon>
        <taxon>Sphingobacteriia</taxon>
        <taxon>Sphingobacteriales</taxon>
        <taxon>Sphingobacteriaceae</taxon>
        <taxon>Mucilaginibacter</taxon>
    </lineage>
</organism>
<reference evidence="1 2" key="1">
    <citation type="journal article" date="2017" name="Int. J. Syst. Evol. Microbiol.">
        <title>Mucilaginibacterpsychrotolerans sp. nov., isolated from peatlands.</title>
        <authorList>
            <person name="Deng Y."/>
            <person name="Shen L."/>
            <person name="Xu B."/>
            <person name="Liu Y."/>
            <person name="Gu Z."/>
            <person name="Liu H."/>
            <person name="Zhou Y."/>
        </authorList>
    </citation>
    <scope>NUCLEOTIDE SEQUENCE [LARGE SCALE GENOMIC DNA]</scope>
    <source>
        <strain evidence="1 2">NH7-4</strain>
    </source>
</reference>
<dbReference type="Proteomes" id="UP000297540">
    <property type="component" value="Unassembled WGS sequence"/>
</dbReference>
<dbReference type="AlphaFoldDB" id="A0A4Y8SMU0"/>
<sequence length="182" mass="19731">MSLLTRKNIAFPIPVIAKGFELFAKERPCGIMLCSVHLPLVKVAIRYLVENGYAPKAAIAGAHHQITAVALWGSTQTIPAIATGPTVLIKMRTILLEGATMVVLVDGAYGESISPNTFLLANQLNADIVFFLAELLPGGTIEVSFYESCVARSGLVANEACKQQVKELEEYAKRIVCNYHKN</sequence>
<dbReference type="EMBL" id="SOZE01000003">
    <property type="protein sequence ID" value="TFF39744.1"/>
    <property type="molecule type" value="Genomic_DNA"/>
</dbReference>
<accession>A0A4Y8SMU0</accession>
<evidence type="ECO:0000313" key="1">
    <source>
        <dbReference type="EMBL" id="TFF39744.1"/>
    </source>
</evidence>
<proteinExistence type="predicted"/>
<dbReference type="OrthoDB" id="9826566at2"/>
<name>A0A4Y8SMU0_9SPHI</name>
<keyword evidence="2" id="KW-1185">Reference proteome</keyword>
<gene>
    <name evidence="1" type="ORF">E2R66_05095</name>
</gene>
<comment type="caution">
    <text evidence="1">The sequence shown here is derived from an EMBL/GenBank/DDBJ whole genome shotgun (WGS) entry which is preliminary data.</text>
</comment>